<reference evidence="3 4" key="1">
    <citation type="submission" date="2023-09" db="EMBL/GenBank/DDBJ databases">
        <title>Whole genome shotgun sequencing (WGS) of Bosea sp. ZW T0_25, isolated from stored onions (Allium cepa).</title>
        <authorList>
            <person name="Stoll D.A."/>
            <person name="Huch M."/>
        </authorList>
    </citation>
    <scope>NUCLEOTIDE SEQUENCE [LARGE SCALE GENOMIC DNA]</scope>
    <source>
        <strain evidence="3 4">ZW T0_25</strain>
    </source>
</reference>
<sequence length="413" mass="44526">MSRTILVLGAGIVGVSCALALQQRGFAVTLLDRKEPGRETSYGNAGVIGRSSLVPLNNPGLYAKLPGYLGNRHPALHLDWRRALTSPGWMLRFLWEGRASQAAARIAAMDGLTATAVTRHRALMQQAGISHRLRETGTLKLWRSEAGLASARAEQELLKAHGIESEILDRQGISALEPSLNPIFPTGLFIAANGSFDSPGAVTAGYAALFVARGGTLIREEVGSLRREGALWRIQTAQRMYEASDVVIALGPWSADLLRPLGLDPKLDVERGYHRHFAAGDGARLSRPVYDVDAAYFMTPMEEGYRVTSGVDLSLRDAPDQLRQIESVTQSAREAFPLGGMLGKTWRGARPTLPDSLPMIGAAPGHQGLWLAFGNQHLGFSTGPMTGELLAALLNGEAPPIDPKPYAPGRYIR</sequence>
<dbReference type="InterPro" id="IPR006076">
    <property type="entry name" value="FAD-dep_OxRdtase"/>
</dbReference>
<dbReference type="PANTHER" id="PTHR13847:SF289">
    <property type="entry name" value="GLYCINE OXIDASE"/>
    <property type="match status" value="1"/>
</dbReference>
<evidence type="ECO:0000313" key="4">
    <source>
        <dbReference type="Proteomes" id="UP001254257"/>
    </source>
</evidence>
<proteinExistence type="predicted"/>
<dbReference type="RefSeq" id="WP_316018323.1">
    <property type="nucleotide sequence ID" value="NZ_JAWDID010000013.1"/>
</dbReference>
<evidence type="ECO:0000313" key="3">
    <source>
        <dbReference type="EMBL" id="MDU0340455.1"/>
    </source>
</evidence>
<dbReference type="EMBL" id="JAWDID010000013">
    <property type="protein sequence ID" value="MDU0340455.1"/>
    <property type="molecule type" value="Genomic_DNA"/>
</dbReference>
<gene>
    <name evidence="3" type="ORF">RKE40_11200</name>
</gene>
<dbReference type="PRINTS" id="PR00420">
    <property type="entry name" value="RNGMNOXGNASE"/>
</dbReference>
<protein>
    <submittedName>
        <fullName evidence="3">FAD-dependent oxidoreductase</fullName>
    </submittedName>
</protein>
<dbReference type="InterPro" id="IPR036188">
    <property type="entry name" value="FAD/NAD-bd_sf"/>
</dbReference>
<keyword evidence="1" id="KW-0560">Oxidoreductase</keyword>
<dbReference type="Gene3D" id="3.50.50.60">
    <property type="entry name" value="FAD/NAD(P)-binding domain"/>
    <property type="match status" value="2"/>
</dbReference>
<dbReference type="PROSITE" id="PS51257">
    <property type="entry name" value="PROKAR_LIPOPROTEIN"/>
    <property type="match status" value="1"/>
</dbReference>
<dbReference type="Gene3D" id="3.30.9.10">
    <property type="entry name" value="D-Amino Acid Oxidase, subunit A, domain 2"/>
    <property type="match status" value="1"/>
</dbReference>
<evidence type="ECO:0000259" key="2">
    <source>
        <dbReference type="Pfam" id="PF01266"/>
    </source>
</evidence>
<name>A0ABU3S7Y4_9HYPH</name>
<dbReference type="Pfam" id="PF01266">
    <property type="entry name" value="DAO"/>
    <property type="match status" value="1"/>
</dbReference>
<keyword evidence="4" id="KW-1185">Reference proteome</keyword>
<organism evidence="3 4">
    <name type="scientific">Bosea rubneri</name>
    <dbReference type="NCBI Taxonomy" id="3075434"/>
    <lineage>
        <taxon>Bacteria</taxon>
        <taxon>Pseudomonadati</taxon>
        <taxon>Pseudomonadota</taxon>
        <taxon>Alphaproteobacteria</taxon>
        <taxon>Hyphomicrobiales</taxon>
        <taxon>Boseaceae</taxon>
        <taxon>Bosea</taxon>
    </lineage>
</organism>
<comment type="caution">
    <text evidence="3">The sequence shown here is derived from an EMBL/GenBank/DDBJ whole genome shotgun (WGS) entry which is preliminary data.</text>
</comment>
<dbReference type="Proteomes" id="UP001254257">
    <property type="component" value="Unassembled WGS sequence"/>
</dbReference>
<dbReference type="PANTHER" id="PTHR13847">
    <property type="entry name" value="SARCOSINE DEHYDROGENASE-RELATED"/>
    <property type="match status" value="1"/>
</dbReference>
<accession>A0ABU3S7Y4</accession>
<feature type="domain" description="FAD dependent oxidoreductase" evidence="2">
    <location>
        <begin position="5"/>
        <end position="393"/>
    </location>
</feature>
<evidence type="ECO:0000256" key="1">
    <source>
        <dbReference type="ARBA" id="ARBA00023002"/>
    </source>
</evidence>
<dbReference type="SUPFAM" id="SSF51905">
    <property type="entry name" value="FAD/NAD(P)-binding domain"/>
    <property type="match status" value="1"/>
</dbReference>